<comment type="caution">
    <text evidence="2">The sequence shown here is derived from an EMBL/GenBank/DDBJ whole genome shotgun (WGS) entry which is preliminary data.</text>
</comment>
<feature type="transmembrane region" description="Helical" evidence="1">
    <location>
        <begin position="73"/>
        <end position="94"/>
    </location>
</feature>
<evidence type="ECO:0000313" key="3">
    <source>
        <dbReference type="Proteomes" id="UP001142292"/>
    </source>
</evidence>
<keyword evidence="1" id="KW-0472">Membrane</keyword>
<keyword evidence="1" id="KW-1133">Transmembrane helix</keyword>
<dbReference type="Proteomes" id="UP001142292">
    <property type="component" value="Unassembled WGS sequence"/>
</dbReference>
<protein>
    <submittedName>
        <fullName evidence="2">Uncharacterized protein</fullName>
    </submittedName>
</protein>
<feature type="transmembrane region" description="Helical" evidence="1">
    <location>
        <begin position="46"/>
        <end position="67"/>
    </location>
</feature>
<name>A0ABQ5T2Y9_9ACTN</name>
<sequence>MIWAALILAVGVIGAAFSIWQHLGLSARARSWANAWNRGGVGEDVVLIHLPCISALAITGSTAFGLVPEQTAAWTIIGGLFLLTCVVYPLLVLLPTPPFIKPKWYRESRPKKRATGKK</sequence>
<keyword evidence="3" id="KW-1185">Reference proteome</keyword>
<keyword evidence="1" id="KW-0812">Transmembrane</keyword>
<evidence type="ECO:0000256" key="1">
    <source>
        <dbReference type="SAM" id="Phobius"/>
    </source>
</evidence>
<dbReference type="EMBL" id="BSEL01000012">
    <property type="protein sequence ID" value="GLJ70459.1"/>
    <property type="molecule type" value="Genomic_DNA"/>
</dbReference>
<dbReference type="RefSeq" id="WP_189119710.1">
    <property type="nucleotide sequence ID" value="NZ_BMRK01000014.1"/>
</dbReference>
<accession>A0ABQ5T2Y9</accession>
<reference evidence="2" key="2">
    <citation type="submission" date="2023-01" db="EMBL/GenBank/DDBJ databases">
        <authorList>
            <person name="Sun Q."/>
            <person name="Evtushenko L."/>
        </authorList>
    </citation>
    <scope>NUCLEOTIDE SEQUENCE</scope>
    <source>
        <strain evidence="2">VKM Ac-1246</strain>
    </source>
</reference>
<feature type="transmembrane region" description="Helical" evidence="1">
    <location>
        <begin position="6"/>
        <end position="25"/>
    </location>
</feature>
<organism evidence="2 3">
    <name type="scientific">Nocardioides luteus</name>
    <dbReference type="NCBI Taxonomy" id="1844"/>
    <lineage>
        <taxon>Bacteria</taxon>
        <taxon>Bacillati</taxon>
        <taxon>Actinomycetota</taxon>
        <taxon>Actinomycetes</taxon>
        <taxon>Propionibacteriales</taxon>
        <taxon>Nocardioidaceae</taxon>
        <taxon>Nocardioides</taxon>
    </lineage>
</organism>
<proteinExistence type="predicted"/>
<reference evidence="2" key="1">
    <citation type="journal article" date="2014" name="Int. J. Syst. Evol. Microbiol.">
        <title>Complete genome of a new Firmicutes species belonging to the dominant human colonic microbiota ('Ruminococcus bicirculans') reveals two chromosomes and a selective capacity to utilize plant glucans.</title>
        <authorList>
            <consortium name="NISC Comparative Sequencing Program"/>
            <person name="Wegmann U."/>
            <person name="Louis P."/>
            <person name="Goesmann A."/>
            <person name="Henrissat B."/>
            <person name="Duncan S.H."/>
            <person name="Flint H.J."/>
        </authorList>
    </citation>
    <scope>NUCLEOTIDE SEQUENCE</scope>
    <source>
        <strain evidence="2">VKM Ac-1246</strain>
    </source>
</reference>
<evidence type="ECO:0000313" key="2">
    <source>
        <dbReference type="EMBL" id="GLJ70459.1"/>
    </source>
</evidence>
<gene>
    <name evidence="2" type="ORF">GCM10017579_44950</name>
</gene>